<sequence length="516" mass="54999">MASSHKNSVLRLLIIVSFSASSKSQNTTNFDFLDATTTDLRAALDAGLITSRALLNHHLTRIRIHNPIFRAIIELNPDAIANAYRVDRRRAARYNPNSQPLLGIPILLKDTIATLGPLNTTAGSMALFSSSVPRDAGVVWRLRRAGAIILGKSSMTEWSHFRSLSLTDGWSARGGQGVNPYNATAGTCGSSSGSAIGVALNLAPVALGIETDGSILCPASLISLVGIKPTVGLTSRAGIIAISSRQDTVGPMARTVADAVAVLDVIVGFDPRDAEATGAAARYIPPGGYLPFLNAEGLAGKRVGILRRPFFNFPESSIQAETYAAHFETMKKKGAILVDDLEISNLSTILNPGKSGEATALLAEFKISLNAYLKDLIFSPVRSLADVIAFNSQHNDEERTKDFGQAIFLAAEQTRGIRLAEKMAIKRMARLSEQGLEKLMKENSLDAVVFPGARASAVLAIGGFPGITVPAGYDIWNVPFGISFGGLRGSEPKLIEIAYGFEQATKVRKSPPSPFL</sequence>
<feature type="chain" id="PRO_5032510848" description="Amidase domain-containing protein" evidence="1">
    <location>
        <begin position="25"/>
        <end position="516"/>
    </location>
</feature>
<dbReference type="EMBL" id="JADCNL010000004">
    <property type="protein sequence ID" value="KAG0484371.1"/>
    <property type="molecule type" value="Genomic_DNA"/>
</dbReference>
<evidence type="ECO:0000259" key="2">
    <source>
        <dbReference type="Pfam" id="PF01425"/>
    </source>
</evidence>
<feature type="signal peptide" evidence="1">
    <location>
        <begin position="1"/>
        <end position="24"/>
    </location>
</feature>
<dbReference type="InterPro" id="IPR023631">
    <property type="entry name" value="Amidase_dom"/>
</dbReference>
<dbReference type="OrthoDB" id="448399at2759"/>
<evidence type="ECO:0000256" key="1">
    <source>
        <dbReference type="SAM" id="SignalP"/>
    </source>
</evidence>
<gene>
    <name evidence="3" type="ORF">HPP92_008450</name>
</gene>
<proteinExistence type="predicted"/>
<keyword evidence="4" id="KW-1185">Reference proteome</keyword>
<evidence type="ECO:0000313" key="3">
    <source>
        <dbReference type="EMBL" id="KAG0484371.1"/>
    </source>
</evidence>
<name>A0A835R2H9_VANPL</name>
<dbReference type="Pfam" id="PF01425">
    <property type="entry name" value="Amidase"/>
    <property type="match status" value="1"/>
</dbReference>
<evidence type="ECO:0000313" key="4">
    <source>
        <dbReference type="Proteomes" id="UP000636800"/>
    </source>
</evidence>
<dbReference type="Proteomes" id="UP000636800">
    <property type="component" value="Unassembled WGS sequence"/>
</dbReference>
<dbReference type="Gene3D" id="3.90.1300.10">
    <property type="entry name" value="Amidase signature (AS) domain"/>
    <property type="match status" value="1"/>
</dbReference>
<organism evidence="3 4">
    <name type="scientific">Vanilla planifolia</name>
    <name type="common">Vanilla</name>
    <dbReference type="NCBI Taxonomy" id="51239"/>
    <lineage>
        <taxon>Eukaryota</taxon>
        <taxon>Viridiplantae</taxon>
        <taxon>Streptophyta</taxon>
        <taxon>Embryophyta</taxon>
        <taxon>Tracheophyta</taxon>
        <taxon>Spermatophyta</taxon>
        <taxon>Magnoliopsida</taxon>
        <taxon>Liliopsida</taxon>
        <taxon>Asparagales</taxon>
        <taxon>Orchidaceae</taxon>
        <taxon>Vanilloideae</taxon>
        <taxon>Vanilleae</taxon>
        <taxon>Vanilla</taxon>
    </lineage>
</organism>
<accession>A0A835R2H9</accession>
<dbReference type="PANTHER" id="PTHR42678:SF34">
    <property type="entry name" value="OS04G0183300 PROTEIN"/>
    <property type="match status" value="1"/>
</dbReference>
<keyword evidence="1" id="KW-0732">Signal</keyword>
<dbReference type="SUPFAM" id="SSF75304">
    <property type="entry name" value="Amidase signature (AS) enzymes"/>
    <property type="match status" value="1"/>
</dbReference>
<reference evidence="3 4" key="1">
    <citation type="journal article" date="2020" name="Nat. Food">
        <title>A phased Vanilla planifolia genome enables genetic improvement of flavour and production.</title>
        <authorList>
            <person name="Hasing T."/>
            <person name="Tang H."/>
            <person name="Brym M."/>
            <person name="Khazi F."/>
            <person name="Huang T."/>
            <person name="Chambers A.H."/>
        </authorList>
    </citation>
    <scope>NUCLEOTIDE SEQUENCE [LARGE SCALE GENOMIC DNA]</scope>
    <source>
        <tissue evidence="3">Leaf</tissue>
    </source>
</reference>
<protein>
    <recommendedName>
        <fullName evidence="2">Amidase domain-containing protein</fullName>
    </recommendedName>
</protein>
<comment type="caution">
    <text evidence="3">The sequence shown here is derived from an EMBL/GenBank/DDBJ whole genome shotgun (WGS) entry which is preliminary data.</text>
</comment>
<feature type="domain" description="Amidase" evidence="2">
    <location>
        <begin position="54"/>
        <end position="457"/>
    </location>
</feature>
<dbReference type="PANTHER" id="PTHR42678">
    <property type="entry name" value="AMIDASE"/>
    <property type="match status" value="1"/>
</dbReference>
<dbReference type="InterPro" id="IPR036928">
    <property type="entry name" value="AS_sf"/>
</dbReference>
<dbReference type="AlphaFoldDB" id="A0A835R2H9"/>